<dbReference type="InterPro" id="IPR011990">
    <property type="entry name" value="TPR-like_helical_dom_sf"/>
</dbReference>
<reference evidence="2" key="1">
    <citation type="journal article" date="2019" name="Int. J. Syst. Evol. Microbiol.">
        <title>The Global Catalogue of Microorganisms (GCM) 10K type strain sequencing project: providing services to taxonomists for standard genome sequencing and annotation.</title>
        <authorList>
            <consortium name="The Broad Institute Genomics Platform"/>
            <consortium name="The Broad Institute Genome Sequencing Center for Infectious Disease"/>
            <person name="Wu L."/>
            <person name="Ma J."/>
        </authorList>
    </citation>
    <scope>NUCLEOTIDE SEQUENCE [LARGE SCALE GENOMIC DNA]</scope>
    <source>
        <strain evidence="2">JCM 17388</strain>
    </source>
</reference>
<protein>
    <recommendedName>
        <fullName evidence="3">Tetratricopeptide repeat protein</fullName>
    </recommendedName>
</protein>
<name>A0ABP8A9I1_9ACTN</name>
<sequence length="422" mass="48388">MIVDEESRPFDARKTLMCEDQAAPRTEWQTSSLVCEMQETLRSRLSLDREERAKQLHRFDLASQELTRRGLDAESLVRYGMAAEILGPVLGILLIHQILPESDTNAYLREADVDVEGWRSLLKIPVATDKVQASPHLQELVVEINREVLHPLLSWIRSAELNTLVRLDLPTEEQFWSKTESVADDASLRHRYKWLIERFTETYLANWSLPALHLEYRWQKDIDPIMFPIGIMEGRIIPTGELAAEIAHRTVLDSNVLSDSAPSTLFLMNKLKSHAISLLGDGRHREAAALFTFAVQQWPNDPSAQNNLGFCLLPENATQALEHLNSAARMGYEPYAINAYNRMCCYLEMRHPRTALAIAKDFWEERPDEADTTSVLWKPVNGEWQLAQNIYIRATMAELAARIAHAHGWEDEERVWRIRAEA</sequence>
<dbReference type="Gene3D" id="1.25.40.10">
    <property type="entry name" value="Tetratricopeptide repeat domain"/>
    <property type="match status" value="1"/>
</dbReference>
<dbReference type="SUPFAM" id="SSF48452">
    <property type="entry name" value="TPR-like"/>
    <property type="match status" value="1"/>
</dbReference>
<dbReference type="Proteomes" id="UP001501251">
    <property type="component" value="Unassembled WGS sequence"/>
</dbReference>
<comment type="caution">
    <text evidence="1">The sequence shown here is derived from an EMBL/GenBank/DDBJ whole genome shotgun (WGS) entry which is preliminary data.</text>
</comment>
<organism evidence="1 2">
    <name type="scientific">Streptosporangium oxazolinicum</name>
    <dbReference type="NCBI Taxonomy" id="909287"/>
    <lineage>
        <taxon>Bacteria</taxon>
        <taxon>Bacillati</taxon>
        <taxon>Actinomycetota</taxon>
        <taxon>Actinomycetes</taxon>
        <taxon>Streptosporangiales</taxon>
        <taxon>Streptosporangiaceae</taxon>
        <taxon>Streptosporangium</taxon>
    </lineage>
</organism>
<gene>
    <name evidence="1" type="ORF">GCM10022252_02670</name>
</gene>
<evidence type="ECO:0000313" key="1">
    <source>
        <dbReference type="EMBL" id="GAA4180186.1"/>
    </source>
</evidence>
<dbReference type="EMBL" id="BAABAQ010000001">
    <property type="protein sequence ID" value="GAA4180186.1"/>
    <property type="molecule type" value="Genomic_DNA"/>
</dbReference>
<proteinExistence type="predicted"/>
<evidence type="ECO:0000313" key="2">
    <source>
        <dbReference type="Proteomes" id="UP001501251"/>
    </source>
</evidence>
<accession>A0ABP8A9I1</accession>
<keyword evidence="2" id="KW-1185">Reference proteome</keyword>
<evidence type="ECO:0008006" key="3">
    <source>
        <dbReference type="Google" id="ProtNLM"/>
    </source>
</evidence>